<dbReference type="InterPro" id="IPR050865">
    <property type="entry name" value="BEACH_Domain"/>
</dbReference>
<gene>
    <name evidence="4" type="ORF">TRFO_06370</name>
</gene>
<feature type="repeat" description="WD" evidence="1">
    <location>
        <begin position="2530"/>
        <end position="2560"/>
    </location>
</feature>
<dbReference type="Gene3D" id="2.130.10.10">
    <property type="entry name" value="YVTN repeat-like/Quinoprotein amine dehydrogenase"/>
    <property type="match status" value="1"/>
</dbReference>
<organism evidence="4 5">
    <name type="scientific">Tritrichomonas foetus</name>
    <dbReference type="NCBI Taxonomy" id="1144522"/>
    <lineage>
        <taxon>Eukaryota</taxon>
        <taxon>Metamonada</taxon>
        <taxon>Parabasalia</taxon>
        <taxon>Tritrichomonadida</taxon>
        <taxon>Tritrichomonadidae</taxon>
        <taxon>Tritrichomonas</taxon>
    </lineage>
</organism>
<protein>
    <submittedName>
        <fullName evidence="4">Beige/BEACH domain containing protein</fullName>
    </submittedName>
</protein>
<dbReference type="VEuPathDB" id="TrichDB:TRFO_06370"/>
<proteinExistence type="predicted"/>
<dbReference type="Proteomes" id="UP000179807">
    <property type="component" value="Unassembled WGS sequence"/>
</dbReference>
<name>A0A1J4K4N5_9EUKA</name>
<dbReference type="Gene3D" id="1.10.1540.10">
    <property type="entry name" value="BEACH domain"/>
    <property type="match status" value="1"/>
</dbReference>
<accession>A0A1J4K4N5</accession>
<dbReference type="InterPro" id="IPR036322">
    <property type="entry name" value="WD40_repeat_dom_sf"/>
</dbReference>
<dbReference type="InterPro" id="IPR036372">
    <property type="entry name" value="BEACH_dom_sf"/>
</dbReference>
<dbReference type="PROSITE" id="PS50082">
    <property type="entry name" value="WD_REPEATS_2"/>
    <property type="match status" value="2"/>
</dbReference>
<dbReference type="InterPro" id="IPR000409">
    <property type="entry name" value="BEACH_dom"/>
</dbReference>
<dbReference type="InterPro" id="IPR001680">
    <property type="entry name" value="WD40_rpt"/>
</dbReference>
<evidence type="ECO:0000259" key="3">
    <source>
        <dbReference type="PROSITE" id="PS51783"/>
    </source>
</evidence>
<dbReference type="Pfam" id="PF16057">
    <property type="entry name" value="DUF4800"/>
    <property type="match status" value="1"/>
</dbReference>
<feature type="repeat" description="WD" evidence="1">
    <location>
        <begin position="2490"/>
        <end position="2523"/>
    </location>
</feature>
<dbReference type="OrthoDB" id="26681at2759"/>
<dbReference type="SMART" id="SM00320">
    <property type="entry name" value="WD40"/>
    <property type="match status" value="2"/>
</dbReference>
<dbReference type="CDD" id="cd06071">
    <property type="entry name" value="Beach"/>
    <property type="match status" value="1"/>
</dbReference>
<feature type="domain" description="BEACH-type PH" evidence="3">
    <location>
        <begin position="2004"/>
        <end position="2093"/>
    </location>
</feature>
<dbReference type="PROSITE" id="PS51783">
    <property type="entry name" value="PH_BEACH"/>
    <property type="match status" value="1"/>
</dbReference>
<evidence type="ECO:0000313" key="4">
    <source>
        <dbReference type="EMBL" id="OHT04461.1"/>
    </source>
</evidence>
<comment type="caution">
    <text evidence="4">The sequence shown here is derived from an EMBL/GenBank/DDBJ whole genome shotgun (WGS) entry which is preliminary data.</text>
</comment>
<keyword evidence="5" id="KW-1185">Reference proteome</keyword>
<dbReference type="Pfam" id="PF02138">
    <property type="entry name" value="Beach"/>
    <property type="match status" value="1"/>
</dbReference>
<dbReference type="Gene3D" id="2.30.29.30">
    <property type="entry name" value="Pleckstrin-homology domain (PH domain)/Phosphotyrosine-binding domain (PTB)"/>
    <property type="match status" value="1"/>
</dbReference>
<dbReference type="EMBL" id="MLAK01000793">
    <property type="protein sequence ID" value="OHT04461.1"/>
    <property type="molecule type" value="Genomic_DNA"/>
</dbReference>
<evidence type="ECO:0000259" key="2">
    <source>
        <dbReference type="PROSITE" id="PS50197"/>
    </source>
</evidence>
<dbReference type="SMART" id="SM01026">
    <property type="entry name" value="Beach"/>
    <property type="match status" value="1"/>
</dbReference>
<dbReference type="InterPro" id="IPR015943">
    <property type="entry name" value="WD40/YVTN_repeat-like_dom_sf"/>
</dbReference>
<keyword evidence="1" id="KW-0853">WD repeat</keyword>
<feature type="domain" description="BEACH" evidence="2">
    <location>
        <begin position="2106"/>
        <end position="2390"/>
    </location>
</feature>
<dbReference type="PANTHER" id="PTHR13743:SF112">
    <property type="entry name" value="BEACH DOMAIN-CONTAINING PROTEIN"/>
    <property type="match status" value="1"/>
</dbReference>
<dbReference type="Pfam" id="PF15787">
    <property type="entry name" value="DUF4704"/>
    <property type="match status" value="1"/>
</dbReference>
<dbReference type="SUPFAM" id="SSF81837">
    <property type="entry name" value="BEACH domain"/>
    <property type="match status" value="1"/>
</dbReference>
<dbReference type="InterPro" id="IPR031570">
    <property type="entry name" value="NBEA/BDCP_DUF4704"/>
</dbReference>
<dbReference type="InterPro" id="IPR011993">
    <property type="entry name" value="PH-like_dom_sf"/>
</dbReference>
<reference evidence="4" key="1">
    <citation type="submission" date="2016-10" db="EMBL/GenBank/DDBJ databases">
        <authorList>
            <person name="Benchimol M."/>
            <person name="Almeida L.G."/>
            <person name="Vasconcelos A.T."/>
            <person name="Perreira-Neves A."/>
            <person name="Rosa I.A."/>
            <person name="Tasca T."/>
            <person name="Bogo M.R."/>
            <person name="de Souza W."/>
        </authorList>
    </citation>
    <scope>NUCLEOTIDE SEQUENCE [LARGE SCALE GENOMIC DNA]</scope>
    <source>
        <strain evidence="4">K</strain>
    </source>
</reference>
<evidence type="ECO:0000256" key="1">
    <source>
        <dbReference type="PROSITE-ProRule" id="PRU00221"/>
    </source>
</evidence>
<evidence type="ECO:0000313" key="5">
    <source>
        <dbReference type="Proteomes" id="UP000179807"/>
    </source>
</evidence>
<dbReference type="PROSITE" id="PS50197">
    <property type="entry name" value="BEACH"/>
    <property type="match status" value="1"/>
</dbReference>
<dbReference type="SUPFAM" id="SSF50978">
    <property type="entry name" value="WD40 repeat-like"/>
    <property type="match status" value="1"/>
</dbReference>
<dbReference type="Pfam" id="PF14844">
    <property type="entry name" value="PH_BEACH"/>
    <property type="match status" value="1"/>
</dbReference>
<dbReference type="InterPro" id="IPR023362">
    <property type="entry name" value="PH-BEACH_dom"/>
</dbReference>
<dbReference type="RefSeq" id="XP_068357597.1">
    <property type="nucleotide sequence ID" value="XM_068493055.1"/>
</dbReference>
<dbReference type="GeneID" id="94827759"/>
<dbReference type="SUPFAM" id="SSF50729">
    <property type="entry name" value="PH domain-like"/>
    <property type="match status" value="1"/>
</dbReference>
<sequence>MPLKFFFMTHFEPVFFSPVKPPDNDYVTNNCVTAFSIQINSPFPVLRHEVGLVDTLLKEHTNFHKMELLSVLYDFLYVMRVPLSNDPNDQSVNVFILATRKLYTIGYFANQMFRQNDTDFVSYIPFLFETLMKLYNRYQDLGQYATCAVGYVLSSISYRYKDFKVNSPNSSIYFKIADLAVKFCRVPSTMPNEILRLFHTFFLFTLFSFPSDCEIPIEYQNLLQSIVAMVTSALATAIEPNFNFIGLSTHLISFLNSKYYDMAVRYRMFNLIHLIAHHYQIAADFIFDATNLQIFAQFIADVINDEEIEFPIDAIPKPIPADVQPESNQLLVYRMIDVSTFSSPVPILSDDKRKFNYNIHEPSIYNQFPLTQRMRTVLETTESLCSSASFQSVPLTNTQLIKALINVYGNSIPAKVILFIIHWIKYILNLNSNLSLGVKVLNENGIFELLLNYSFTKFRYSELIKFTCEFFPYILNRNPEDCTFLNPLFQYFEECIFLSTLESSIYNLVCLCIVVSPSRVVKVLTSMFYDERIANLLLFLRLQHITAIKEGSSFSKQIEQNRLSIFTYIDILLSFDEYDTFLFESSKFMESLMQMIFEEKIQNYVIGQLGNAISRLNASHSSLESIFIFFQGIYSSDDSMLPLKTKILELISTKLPNNTIEIAKAFLRTGFFDTLIAFVQSTNDQANVYKLLELFRIFSVIRGDMRKYIAEADLFSKLHVLIEPFFKEQIDLLLMGNLWSIVFEDQKGDSSIREIKNATPLPLIFHLLEKNESEFLKFIRFMVDCCERDISSTLEVNSSDFPSHLIQFLFQYRQLHQTDQKFEQVFTLFTMLSLYSIKGKDLLSLLQLMSALPGNFRPVFSMDIMRGFLSLFQSPYDAPPSFIHIAQSDHKLCDFPISESVNLSEFSFLIDIEFSDSGKVPADLFFIETRNNSKYFNSFRLSYFNNKISYDIRSENKMIHGEFDYQFVAKTWSQIVIQYAKRKLQLYVHGKEHAKIELPVSFILKNEITDSYVAKGLLCNIGFFFLSKIALDPSIIRLLSTFPRSFICSFSNSEKSEFPSEYRQLFELNKQSLCMFNPAVSYDGNIINLSHFGPMYTCAQIFGYSPQAKDVMHVVGGVQAILPIFEQLDMPILPDEGQSVSYIFDPTFLPFLLQILYSMLQQSRENQEEFYHVNGFGILGFLLTRVTMQHFSIQAVELFRKILYMIEYWPLAEQMIDQIFLNARIWIYFPKEIQMMVYQTVHLFYENLDNPKKKKKFAQFLPYSKVLHLMRVYFWSAETDKQICLLNGPKVDPITREETFRRIQDMQEIRGVLWNISRDVLPEFSKSDAVTLCTLCFDLKDVSLTVDTLTSLLLLIFDQNKILLEVLKADYTFNSFFTLLVSPNERIRAQCIHIFVRFLNLPEQDRLKLLNPFTPNEWMTGIISTIQMAGTSQIFADVVFGYLFGLYPQKRFYPVPRERISQDTSTNPYKFVMPEFLPLAMLSIADFEESIAVKYIAAISRSAVVNGESILAMKDWDHPFIMFLIHRMPNSQCQPDQASHVCLQVLTHLYSRSKQLSQLQMYIALFSARTMLDFSHISRIVFLQFINTILVQQHTSLPHQTIYDFYRIVFEFIFLVPNSDPYFLPEFEHSSDNIPKDDRVTFKDLHQIKYHGDTPTISYTYSTRTKSDGTWVDEALADRFLLVLSNTPFLFSIRPSITTKEKQLHPLFMYSFTLGAGLQHPQYYSKFIKHIKPLVSLLPKGKMESVYFECFIHLMAGIIRCCQATEFTHQSHVLLFELSQDFSSTINVHFEMKSNRGMTMSHFKSQVFTTHGFCNLIMQKQALSEETLSQFAKRQTKNQARIITALATSNSHYAEKLSELNVFQSSSDLSLRNDQLHYRLLEFASQLRNGHFRSLKQYRALWRTLSSEGGPWHRPESNLQHHYKLDYSIHKFYTRGRLKENFSYTDHKDASLLRDEGKSEEAAQKYNEHLKKLRISEFNGNESIVQMGASDNVEDSEAVENQHGRDDDVTLSAPAKLVTMKRLYSGNLMLTKQFLIFEGDSKYKRIPLSSIKQVFHRRYLLLDTSMEIFTVNNHSYFFDFISGQRDKIIQQLRNSYMPNLQFLQTCANDLQKEIKKCTNDWVNGKISNFTYLMNLNILAGRTYNDLSQYPVFPWVIADYTSEELDLTNPKTFRDLSIPIGALDKDRFDYLKEKMGPEPETHYLYGSFYSSSAVVIGYLIRMEPFTSLHIELQSGKFDFSDRLFQSIPGAWSSINKNAMDFRELIPEFFYFPDFLMNSNDFDLGRMEFNNNDVELPPWAKSAPDFIRKNRAALESDYVSLHLPEWIDLTFGINSRGAGAEKVNNLFSPFFFDSAITKEVLNDPARLSFVQEYSACFGQAPSLIFNEPHCSKKASVLQLDKPKLALLYNASEIVVHASEADKNGSFNIVTASYELHRTRVGKSRLACNTSVKPADIHKLPNLIKSNDKYIAYAFPWDTAFYIDSFSGKSTLKRTHTRAVTAVAISKNFVAAGSEDCTCVVWKLENCQQHSILSKHHASITCIAINEEADLVVSGSKDGVIVISTLLEGKYIRNCTCNGIGEPKEIQISPLGNFVVNFTLGDKDFIRLYDQNLNLLGEKVVYGITSWCFIEMNDGRAYLLLLLHNKYLRLESLPEFKMQWEDKEFKKNVNVMKLVRNPLSVIIGTKHGEVYQLSF</sequence>
<dbReference type="Pfam" id="PF00400">
    <property type="entry name" value="WD40"/>
    <property type="match status" value="2"/>
</dbReference>
<dbReference type="PANTHER" id="PTHR13743">
    <property type="entry name" value="BEIGE/BEACH-RELATED"/>
    <property type="match status" value="1"/>
</dbReference>